<keyword evidence="4" id="KW-1185">Reference proteome</keyword>
<dbReference type="InterPro" id="IPR011042">
    <property type="entry name" value="6-blade_b-propeller_TolB-like"/>
</dbReference>
<feature type="repeat" description="NHL" evidence="2">
    <location>
        <begin position="104"/>
        <end position="134"/>
    </location>
</feature>
<dbReference type="GO" id="GO:0005737">
    <property type="term" value="C:cytoplasm"/>
    <property type="evidence" value="ECO:0007669"/>
    <property type="project" value="TreeGrafter"/>
</dbReference>
<evidence type="ECO:0000313" key="4">
    <source>
        <dbReference type="Proteomes" id="UP000694407"/>
    </source>
</evidence>
<dbReference type="Ensembl" id="ENSMMMT00000023747.1">
    <property type="protein sequence ID" value="ENSMMMP00000020891.1"/>
    <property type="gene ID" value="ENSMMMG00000018441.1"/>
</dbReference>
<reference evidence="3" key="2">
    <citation type="submission" date="2025-09" db="UniProtKB">
        <authorList>
            <consortium name="Ensembl"/>
        </authorList>
    </citation>
    <scope>IDENTIFICATION</scope>
</reference>
<protein>
    <submittedName>
        <fullName evidence="3">NHL repeat containing 4</fullName>
    </submittedName>
</protein>
<dbReference type="Proteomes" id="UP000694407">
    <property type="component" value="Unplaced"/>
</dbReference>
<dbReference type="InterPro" id="IPR001258">
    <property type="entry name" value="NHL_repeat"/>
</dbReference>
<evidence type="ECO:0000256" key="1">
    <source>
        <dbReference type="ARBA" id="ARBA00022737"/>
    </source>
</evidence>
<sequence length="143" mass="15220">IFTLGPTWEPLAPASVLGLEGPCWVSPEPDGGLVVSEEFGDVWLFGSACQPLGSLGALRAHTFGRPAGVCSDSEGSVIVADEQRRQVTLFPRAGTPICLLSEGLQRPLAVACSPQGHLVVGDAGDNHIKVYQYLGSWPDDRHW</sequence>
<reference evidence="3" key="1">
    <citation type="submission" date="2025-08" db="UniProtKB">
        <authorList>
            <consortium name="Ensembl"/>
        </authorList>
    </citation>
    <scope>IDENTIFICATION</scope>
</reference>
<dbReference type="GeneTree" id="ENSGT00530000063870"/>
<dbReference type="PROSITE" id="PS51125">
    <property type="entry name" value="NHL"/>
    <property type="match status" value="1"/>
</dbReference>
<accession>A0A8C5ZWR4</accession>
<keyword evidence="1" id="KW-0677">Repeat</keyword>
<dbReference type="AlphaFoldDB" id="A0A8C5ZWR4"/>
<gene>
    <name evidence="3" type="primary">NHLRC4</name>
</gene>
<organism evidence="3 4">
    <name type="scientific">Marmota marmota marmota</name>
    <name type="common">Alpine marmot</name>
    <dbReference type="NCBI Taxonomy" id="9994"/>
    <lineage>
        <taxon>Eukaryota</taxon>
        <taxon>Metazoa</taxon>
        <taxon>Chordata</taxon>
        <taxon>Craniata</taxon>
        <taxon>Vertebrata</taxon>
        <taxon>Euteleostomi</taxon>
        <taxon>Mammalia</taxon>
        <taxon>Eutheria</taxon>
        <taxon>Euarchontoglires</taxon>
        <taxon>Glires</taxon>
        <taxon>Rodentia</taxon>
        <taxon>Sciuromorpha</taxon>
        <taxon>Sciuridae</taxon>
        <taxon>Xerinae</taxon>
        <taxon>Marmotini</taxon>
        <taxon>Marmota</taxon>
    </lineage>
</organism>
<dbReference type="PANTHER" id="PTHR25464:SF3">
    <property type="entry name" value="E3 UBIQUITIN-PROTEIN LIGASE TRIM32"/>
    <property type="match status" value="1"/>
</dbReference>
<evidence type="ECO:0000256" key="2">
    <source>
        <dbReference type="PROSITE-ProRule" id="PRU00504"/>
    </source>
</evidence>
<dbReference type="PANTHER" id="PTHR25464">
    <property type="entry name" value="TRIPARTITE MOTIF-CONTAINING PROTEIN 2-LIKE PROTEIN"/>
    <property type="match status" value="1"/>
</dbReference>
<dbReference type="Gene3D" id="2.120.10.30">
    <property type="entry name" value="TolB, C-terminal domain"/>
    <property type="match status" value="1"/>
</dbReference>
<evidence type="ECO:0000313" key="3">
    <source>
        <dbReference type="Ensembl" id="ENSMMMP00000020891.1"/>
    </source>
</evidence>
<proteinExistence type="predicted"/>
<dbReference type="SUPFAM" id="SSF101898">
    <property type="entry name" value="NHL repeat"/>
    <property type="match status" value="1"/>
</dbReference>
<name>A0A8C5ZWR4_MARMA</name>